<sequence>MAVPSHILKFARELRGTHTDAENLLWMLLRDRRFCGFKFRRQHPISGYILDFYCHECRLAVELDGGGHATEEQATYDCERTKELEGAGIKVLRFWNNDVLRNTEMVLEALHGALALSVDSQSHNS</sequence>
<dbReference type="InterPro" id="IPR007569">
    <property type="entry name" value="DUF559"/>
</dbReference>
<keyword evidence="3" id="KW-1185">Reference proteome</keyword>
<dbReference type="RefSeq" id="WP_151155430.1">
    <property type="nucleotide sequence ID" value="NZ_VZRA01000001.1"/>
</dbReference>
<accession>A0ABQ6TSX4</accession>
<dbReference type="GO" id="GO:0004519">
    <property type="term" value="F:endonuclease activity"/>
    <property type="evidence" value="ECO:0007669"/>
    <property type="project" value="UniProtKB-KW"/>
</dbReference>
<dbReference type="EMBL" id="VZRA01000001">
    <property type="protein sequence ID" value="KAB0671889.1"/>
    <property type="molecule type" value="Genomic_DNA"/>
</dbReference>
<evidence type="ECO:0000313" key="2">
    <source>
        <dbReference type="EMBL" id="KAB0671889.1"/>
    </source>
</evidence>
<protein>
    <submittedName>
        <fullName evidence="2">Endonuclease domain-containing protein</fullName>
    </submittedName>
</protein>
<reference evidence="2 3" key="1">
    <citation type="journal article" date="2020" name="Microorganisms">
        <title>Description of Three Novel Members in the Family Geobacteraceae, Oryzomonas japonicum gen. nov., sp. nov., Oryzomonas sagensis sp. nov., and Oryzomonas ruber sp. nov.</title>
        <authorList>
            <person name="Xu Z."/>
            <person name="Masuda Y."/>
            <person name="Hayakawa C."/>
            <person name="Ushijima N."/>
            <person name="Kawano K."/>
            <person name="Shiratori Y."/>
            <person name="Senoo K."/>
            <person name="Itoh H."/>
        </authorList>
    </citation>
    <scope>NUCLEOTIDE SEQUENCE [LARGE SCALE GENOMIC DNA]</scope>
    <source>
        <strain evidence="2 3">Red100</strain>
    </source>
</reference>
<dbReference type="CDD" id="cd01038">
    <property type="entry name" value="Endonuclease_DUF559"/>
    <property type="match status" value="1"/>
</dbReference>
<dbReference type="PANTHER" id="PTHR38590:SF1">
    <property type="entry name" value="BLL0828 PROTEIN"/>
    <property type="match status" value="1"/>
</dbReference>
<dbReference type="Proteomes" id="UP000798046">
    <property type="component" value="Unassembled WGS sequence"/>
</dbReference>
<keyword evidence="2" id="KW-0378">Hydrolase</keyword>
<name>A0ABQ6TSX4_9BACT</name>
<dbReference type="Gene3D" id="3.40.960.10">
    <property type="entry name" value="VSR Endonuclease"/>
    <property type="match status" value="1"/>
</dbReference>
<proteinExistence type="predicted"/>
<feature type="domain" description="DUF559" evidence="1">
    <location>
        <begin position="8"/>
        <end position="112"/>
    </location>
</feature>
<comment type="caution">
    <text evidence="2">The sequence shown here is derived from an EMBL/GenBank/DDBJ whole genome shotgun (WGS) entry which is preliminary data.</text>
</comment>
<gene>
    <name evidence="2" type="ORF">F6V30_04730</name>
</gene>
<dbReference type="PANTHER" id="PTHR38590">
    <property type="entry name" value="BLL0828 PROTEIN"/>
    <property type="match status" value="1"/>
</dbReference>
<keyword evidence="2" id="KW-0255">Endonuclease</keyword>
<dbReference type="InterPro" id="IPR011335">
    <property type="entry name" value="Restrct_endonuc-II-like"/>
</dbReference>
<dbReference type="Pfam" id="PF04480">
    <property type="entry name" value="DUF559"/>
    <property type="match status" value="1"/>
</dbReference>
<dbReference type="InterPro" id="IPR047216">
    <property type="entry name" value="Endonuclease_DUF559_bact"/>
</dbReference>
<keyword evidence="2" id="KW-0540">Nuclease</keyword>
<evidence type="ECO:0000259" key="1">
    <source>
        <dbReference type="Pfam" id="PF04480"/>
    </source>
</evidence>
<organism evidence="2 3">
    <name type="scientific">Oryzomonas sagensis</name>
    <dbReference type="NCBI Taxonomy" id="2603857"/>
    <lineage>
        <taxon>Bacteria</taxon>
        <taxon>Pseudomonadati</taxon>
        <taxon>Thermodesulfobacteriota</taxon>
        <taxon>Desulfuromonadia</taxon>
        <taxon>Geobacterales</taxon>
        <taxon>Geobacteraceae</taxon>
        <taxon>Oryzomonas</taxon>
    </lineage>
</organism>
<dbReference type="SUPFAM" id="SSF52980">
    <property type="entry name" value="Restriction endonuclease-like"/>
    <property type="match status" value="1"/>
</dbReference>
<evidence type="ECO:0000313" key="3">
    <source>
        <dbReference type="Proteomes" id="UP000798046"/>
    </source>
</evidence>